<organism evidence="1 2">
    <name type="scientific">Rhododendron molle</name>
    <name type="common">Chinese azalea</name>
    <name type="synonym">Azalea mollis</name>
    <dbReference type="NCBI Taxonomy" id="49168"/>
    <lineage>
        <taxon>Eukaryota</taxon>
        <taxon>Viridiplantae</taxon>
        <taxon>Streptophyta</taxon>
        <taxon>Embryophyta</taxon>
        <taxon>Tracheophyta</taxon>
        <taxon>Spermatophyta</taxon>
        <taxon>Magnoliopsida</taxon>
        <taxon>eudicotyledons</taxon>
        <taxon>Gunneridae</taxon>
        <taxon>Pentapetalae</taxon>
        <taxon>asterids</taxon>
        <taxon>Ericales</taxon>
        <taxon>Ericaceae</taxon>
        <taxon>Ericoideae</taxon>
        <taxon>Rhodoreae</taxon>
        <taxon>Rhododendron</taxon>
    </lineage>
</organism>
<dbReference type="EMBL" id="CM046396">
    <property type="protein sequence ID" value="KAI8539104.1"/>
    <property type="molecule type" value="Genomic_DNA"/>
</dbReference>
<sequence>MPRLVYMPLVKSSAVAADPNLRCRSRSLSVRAESRLSEAAAAAVNALLPESANGDLGSECSWADDVRYRMQAWDTNIIETSETTLFNSTPEGLIAAIQANITGEWADQITAWETCSNNMTACPDTYVYC</sequence>
<name>A0ACC0MET5_RHOML</name>
<keyword evidence="2" id="KW-1185">Reference proteome</keyword>
<gene>
    <name evidence="1" type="ORF">RHMOL_Rhmol09G0155000</name>
</gene>
<dbReference type="Proteomes" id="UP001062846">
    <property type="component" value="Chromosome 9"/>
</dbReference>
<evidence type="ECO:0000313" key="1">
    <source>
        <dbReference type="EMBL" id="KAI8539104.1"/>
    </source>
</evidence>
<accession>A0ACC0MET5</accession>
<reference evidence="1" key="1">
    <citation type="submission" date="2022-02" db="EMBL/GenBank/DDBJ databases">
        <title>Plant Genome Project.</title>
        <authorList>
            <person name="Zhang R.-G."/>
        </authorList>
    </citation>
    <scope>NUCLEOTIDE SEQUENCE</scope>
    <source>
        <strain evidence="1">AT1</strain>
    </source>
</reference>
<protein>
    <submittedName>
        <fullName evidence="1">Uncharacterized protein</fullName>
    </submittedName>
</protein>
<evidence type="ECO:0000313" key="2">
    <source>
        <dbReference type="Proteomes" id="UP001062846"/>
    </source>
</evidence>
<comment type="caution">
    <text evidence="1">The sequence shown here is derived from an EMBL/GenBank/DDBJ whole genome shotgun (WGS) entry which is preliminary data.</text>
</comment>
<proteinExistence type="predicted"/>